<dbReference type="OrthoDB" id="5989194at2759"/>
<comment type="caution">
    <text evidence="1">The sequence shown here is derived from an EMBL/GenBank/DDBJ whole genome shotgun (WGS) entry which is preliminary data.</text>
</comment>
<dbReference type="PANTHER" id="PTHR22954">
    <property type="entry name" value="RETROVIRAL PROTEASE-RELATED"/>
    <property type="match status" value="1"/>
</dbReference>
<evidence type="ECO:0000313" key="1">
    <source>
        <dbReference type="EMBL" id="GFR18581.1"/>
    </source>
</evidence>
<dbReference type="Pfam" id="PF03564">
    <property type="entry name" value="DUF1759"/>
    <property type="match status" value="1"/>
</dbReference>
<evidence type="ECO:0000313" key="2">
    <source>
        <dbReference type="Proteomes" id="UP000887116"/>
    </source>
</evidence>
<accession>A0A8X6LPU7</accession>
<dbReference type="Proteomes" id="UP000887116">
    <property type="component" value="Unassembled WGS sequence"/>
</dbReference>
<dbReference type="EMBL" id="BMAO01017810">
    <property type="protein sequence ID" value="GFR18581.1"/>
    <property type="molecule type" value="Genomic_DNA"/>
</dbReference>
<gene>
    <name evidence="1" type="primary">AVEN_209599_1</name>
    <name evidence="1" type="ORF">TNCT_317171</name>
</gene>
<proteinExistence type="predicted"/>
<dbReference type="InterPro" id="IPR005312">
    <property type="entry name" value="DUF1759"/>
</dbReference>
<sequence length="296" mass="33765">MPIGLSTLDKKIESLIDIESLGDEIVTREEYRDKFIKWKIRAERYIGTVSSIAVQNLVENHPHNIAIPLNNTVSSVLTNQPRLPKLKLESFSGKDISSFPSFWAKFKSAVHDNSNLIDVDKFSYLKSVFTSDAELTIRGLTLTPENYAKAVKILEDRCGSIFSVSVRKSFDVIALRKLYDQSEINIRALESLEISLDSFSCLFPIIMKAFTPDLALEYNKKHNIKQSQVTDLTAYLRGEVENRKRTELLLKPHGSHSYPNKYSERARRIYLQPNLKGQGHSRDSDKPNLLHQIVVL</sequence>
<reference evidence="1" key="1">
    <citation type="submission" date="2020-07" db="EMBL/GenBank/DDBJ databases">
        <title>Multicomponent nature underlies the extraordinary mechanical properties of spider dragline silk.</title>
        <authorList>
            <person name="Kono N."/>
            <person name="Nakamura H."/>
            <person name="Mori M."/>
            <person name="Yoshida Y."/>
            <person name="Ohtoshi R."/>
            <person name="Malay A.D."/>
            <person name="Moran D.A.P."/>
            <person name="Tomita M."/>
            <person name="Numata K."/>
            <person name="Arakawa K."/>
        </authorList>
    </citation>
    <scope>NUCLEOTIDE SEQUENCE</scope>
</reference>
<dbReference type="PANTHER" id="PTHR22954:SF3">
    <property type="entry name" value="PROTEIN CBG08539"/>
    <property type="match status" value="1"/>
</dbReference>
<dbReference type="AlphaFoldDB" id="A0A8X6LPU7"/>
<name>A0A8X6LPU7_TRICU</name>
<protein>
    <submittedName>
        <fullName evidence="1">DUF1758 domain-containing protein</fullName>
    </submittedName>
</protein>
<organism evidence="1 2">
    <name type="scientific">Trichonephila clavata</name>
    <name type="common">Joro spider</name>
    <name type="synonym">Nephila clavata</name>
    <dbReference type="NCBI Taxonomy" id="2740835"/>
    <lineage>
        <taxon>Eukaryota</taxon>
        <taxon>Metazoa</taxon>
        <taxon>Ecdysozoa</taxon>
        <taxon>Arthropoda</taxon>
        <taxon>Chelicerata</taxon>
        <taxon>Arachnida</taxon>
        <taxon>Araneae</taxon>
        <taxon>Araneomorphae</taxon>
        <taxon>Entelegynae</taxon>
        <taxon>Araneoidea</taxon>
        <taxon>Nephilidae</taxon>
        <taxon>Trichonephila</taxon>
    </lineage>
</organism>
<keyword evidence="2" id="KW-1185">Reference proteome</keyword>